<evidence type="ECO:0000256" key="2">
    <source>
        <dbReference type="ARBA" id="ARBA00022964"/>
    </source>
</evidence>
<dbReference type="PROSITE" id="PS50292">
    <property type="entry name" value="PEROXIDASE_3"/>
    <property type="match status" value="1"/>
</dbReference>
<dbReference type="CDD" id="cd20612">
    <property type="entry name" value="CYP_LDS-like_C"/>
    <property type="match status" value="1"/>
</dbReference>
<dbReference type="GO" id="GO:0016705">
    <property type="term" value="F:oxidoreductase activity, acting on paired donors, with incorporation or reduction of molecular oxygen"/>
    <property type="evidence" value="ECO:0007669"/>
    <property type="project" value="InterPro"/>
</dbReference>
<feature type="binding site" description="axial binding residue" evidence="5">
    <location>
        <position position="414"/>
    </location>
    <ligand>
        <name>heme b</name>
        <dbReference type="ChEBI" id="CHEBI:60344"/>
    </ligand>
    <ligandPart>
        <name>Fe</name>
        <dbReference type="ChEBI" id="CHEBI:18248"/>
    </ligandPart>
</feature>
<keyword evidence="5" id="KW-0349">Heme</keyword>
<dbReference type="Gene3D" id="1.10.640.10">
    <property type="entry name" value="Haem peroxidase domain superfamily, animal type"/>
    <property type="match status" value="1"/>
</dbReference>
<evidence type="ECO:0000256" key="5">
    <source>
        <dbReference type="PIRSR" id="PIRSR619791-2"/>
    </source>
</evidence>
<reference evidence="7" key="2">
    <citation type="submission" date="2020-02" db="EMBL/GenBank/DDBJ databases">
        <authorList>
            <person name="Gilchrist C.L.M."/>
            <person name="Chooi Y.-H."/>
        </authorList>
    </citation>
    <scope>NUCLEOTIDE SEQUENCE</scope>
    <source>
        <strain evidence="7">MST-FP2251</strain>
    </source>
</reference>
<sequence>MKFSDSIEGESSDPQLLVPGKSETEVPIGKLFPPKPIENQDTHGVADTFKKYEQLVEASERPLPTETGDGSYIEDEEAHHSSLWKDLRTLGIKDVNTLASVIKTEATGEKTDDKTMVMEHIIQLVSRFPHESKTREKLTNVFLNELWSSLPHPPVSFVGDKYEYRSADGSNNNPTLPWLGAANTEYARSIPPRTLRPSSLPDPGLVFDSLFAREKFTPHPNRVSSMFFVWASLVIHDIFQTGHPNQEMNGTSSYLDLSILYGDTQDAQILVRTFKDGKMKPDCFNEPRLEALPAASCVVLVMLSRFHNHVVEQLAAINENGRFTKPQTSMMDQDQAERAWAKYDNDLFQTGRLITCGLYINITLYDYLRTIVNLNRTNSTWCLDPRAQMEGQKATPSGLGNACSVEFNLAYRWHSTISQKDEKWTEKVYKDIVGKPGEEATVEDLLGGMRKFAQSQNRDPSKHEFAGLKRQADGTFNDAQLVDILTSATEEVSGSFGARNVPKVLRSVEIMGIQQARKWNVGSLNEFRKFFDLKPYQTFEEINSDPDVANSLRHLYEQPENVELYPGIVAEEAKPPMVPGVGIAPTYTVSRAVLSDAVALVRGDRFYTVDYNAKNLTNWGWGEAQYDLGTNQGCVFYKLVARAFPNWYKPDSIYAHYPMTIPMENKAIMRHLGREDDYSWDRPAYTPPRIDVFAYDNVQHILEDPASFRVTWGDATGYVFGKKGYDFMLSGDSAFHAAQRETMFNALYQDQWHQQVKDYYVNITEKLLREKSAKLANLHQVDITRDVGNLAHVHFASNMFSLPLKTKENPRGLFTEHEMYNIMTVIFTSIFLDVDPAKSFQLRHSARAAAQKLGQIVEAHVKSTGGSGFISSLVDTFLGNHTNALKDYGVHMIRRLLDSGLDAEEVTWSQIMPTAVAMVPNQAQVFTQIIDYYLSPVGKQHLPAINRLAKQDTPASDEKLLRYCMEAIRLNGISGSYRESRTNLTLNDRGRVVQIVPGDKVFVGFVNANRDPGIFPNPDEVRLDRPMDSYIHYGEGPHACLGKEASKVALTAMLRAVGRLDNLRRAPGPQGELKKIPRPNGFYSYVSEDEMSFSAFPQTFKIHFDGGL</sequence>
<dbReference type="EMBL" id="VCAU01000015">
    <property type="protein sequence ID" value="KAF9892006.1"/>
    <property type="molecule type" value="Genomic_DNA"/>
</dbReference>
<dbReference type="InterPro" id="IPR034812">
    <property type="entry name" value="Ppo-like_N"/>
</dbReference>
<evidence type="ECO:0000313" key="8">
    <source>
        <dbReference type="Proteomes" id="UP001194746"/>
    </source>
</evidence>
<comment type="caution">
    <text evidence="7">The sequence shown here is derived from an EMBL/GenBank/DDBJ whole genome shotgun (WGS) entry which is preliminary data.</text>
</comment>
<keyword evidence="8" id="KW-1185">Reference proteome</keyword>
<gene>
    <name evidence="7" type="ORF">FE257_002970</name>
</gene>
<proteinExistence type="predicted"/>
<dbReference type="Proteomes" id="UP001194746">
    <property type="component" value="Unassembled WGS sequence"/>
</dbReference>
<evidence type="ECO:0000256" key="1">
    <source>
        <dbReference type="ARBA" id="ARBA00022723"/>
    </source>
</evidence>
<dbReference type="CDD" id="cd09817">
    <property type="entry name" value="linoleate_diol_synthase_like"/>
    <property type="match status" value="1"/>
</dbReference>
<evidence type="ECO:0008006" key="9">
    <source>
        <dbReference type="Google" id="ProtNLM"/>
    </source>
</evidence>
<dbReference type="SUPFAM" id="SSF48264">
    <property type="entry name" value="Cytochrome P450"/>
    <property type="match status" value="1"/>
</dbReference>
<dbReference type="GO" id="GO:0006979">
    <property type="term" value="P:response to oxidative stress"/>
    <property type="evidence" value="ECO:0007669"/>
    <property type="project" value="InterPro"/>
</dbReference>
<dbReference type="InterPro" id="IPR019791">
    <property type="entry name" value="Haem_peroxidase_animal"/>
</dbReference>
<dbReference type="GO" id="GO:0004601">
    <property type="term" value="F:peroxidase activity"/>
    <property type="evidence" value="ECO:0007669"/>
    <property type="project" value="InterPro"/>
</dbReference>
<dbReference type="InterPro" id="IPR036396">
    <property type="entry name" value="Cyt_P450_sf"/>
</dbReference>
<name>A0AAD4CSN6_ASPNN</name>
<evidence type="ECO:0000256" key="3">
    <source>
        <dbReference type="ARBA" id="ARBA00023002"/>
    </source>
</evidence>
<dbReference type="InterPro" id="IPR037120">
    <property type="entry name" value="Haem_peroxidase_sf_animal"/>
</dbReference>
<dbReference type="GO" id="GO:0020037">
    <property type="term" value="F:heme binding"/>
    <property type="evidence" value="ECO:0007669"/>
    <property type="project" value="InterPro"/>
</dbReference>
<evidence type="ECO:0000256" key="4">
    <source>
        <dbReference type="ARBA" id="ARBA00023004"/>
    </source>
</evidence>
<dbReference type="GO" id="GO:0005506">
    <property type="term" value="F:iron ion binding"/>
    <property type="evidence" value="ECO:0007669"/>
    <property type="project" value="InterPro"/>
</dbReference>
<dbReference type="SUPFAM" id="SSF48113">
    <property type="entry name" value="Heme-dependent peroxidases"/>
    <property type="match status" value="1"/>
</dbReference>
<organism evidence="7 8">
    <name type="scientific">Aspergillus nanangensis</name>
    <dbReference type="NCBI Taxonomy" id="2582783"/>
    <lineage>
        <taxon>Eukaryota</taxon>
        <taxon>Fungi</taxon>
        <taxon>Dikarya</taxon>
        <taxon>Ascomycota</taxon>
        <taxon>Pezizomycotina</taxon>
        <taxon>Eurotiomycetes</taxon>
        <taxon>Eurotiomycetidae</taxon>
        <taxon>Eurotiales</taxon>
        <taxon>Aspergillaceae</taxon>
        <taxon>Aspergillus</taxon>
        <taxon>Aspergillus subgen. Circumdati</taxon>
    </lineage>
</organism>
<feature type="region of interest" description="Disordered" evidence="6">
    <location>
        <begin position="1"/>
        <end position="45"/>
    </location>
</feature>
<dbReference type="PANTHER" id="PTHR11903">
    <property type="entry name" value="PROSTAGLANDIN G/H SYNTHASE"/>
    <property type="match status" value="1"/>
</dbReference>
<dbReference type="InterPro" id="IPR050783">
    <property type="entry name" value="Oxylipin_biosynth_metab"/>
</dbReference>
<dbReference type="GO" id="GO:0004497">
    <property type="term" value="F:monooxygenase activity"/>
    <property type="evidence" value="ECO:0007669"/>
    <property type="project" value="InterPro"/>
</dbReference>
<keyword evidence="4 5" id="KW-0408">Iron</keyword>
<keyword evidence="1 5" id="KW-0479">Metal-binding</keyword>
<reference evidence="7" key="1">
    <citation type="journal article" date="2019" name="Beilstein J. Org. Chem.">
        <title>Nanangenines: drimane sesquiterpenoids as the dominant metabolite cohort of a novel Australian fungus, Aspergillus nanangensis.</title>
        <authorList>
            <person name="Lacey H.J."/>
            <person name="Gilchrist C.L.M."/>
            <person name="Crombie A."/>
            <person name="Kalaitzis J.A."/>
            <person name="Vuong D."/>
            <person name="Rutledge P.J."/>
            <person name="Turner P."/>
            <person name="Pitt J.I."/>
            <person name="Lacey E."/>
            <person name="Chooi Y.H."/>
            <person name="Piggott A.M."/>
        </authorList>
    </citation>
    <scope>NUCLEOTIDE SEQUENCE</scope>
    <source>
        <strain evidence="7">MST-FP2251</strain>
    </source>
</reference>
<evidence type="ECO:0000313" key="7">
    <source>
        <dbReference type="EMBL" id="KAF9892006.1"/>
    </source>
</evidence>
<evidence type="ECO:0000256" key="6">
    <source>
        <dbReference type="SAM" id="MobiDB-lite"/>
    </source>
</evidence>
<protein>
    <recommendedName>
        <fullName evidence="9">Fatty acid oxygenase</fullName>
    </recommendedName>
</protein>
<dbReference type="Gene3D" id="1.10.630.10">
    <property type="entry name" value="Cytochrome P450"/>
    <property type="match status" value="1"/>
</dbReference>
<dbReference type="GO" id="GO:0006631">
    <property type="term" value="P:fatty acid metabolic process"/>
    <property type="evidence" value="ECO:0007669"/>
    <property type="project" value="UniProtKB-ARBA"/>
</dbReference>
<keyword evidence="3" id="KW-0560">Oxidoreductase</keyword>
<dbReference type="Pfam" id="PF03098">
    <property type="entry name" value="An_peroxidase"/>
    <property type="match status" value="2"/>
</dbReference>
<dbReference type="PRINTS" id="PR00457">
    <property type="entry name" value="ANPEROXIDASE"/>
</dbReference>
<keyword evidence="2" id="KW-0223">Dioxygenase</keyword>
<dbReference type="GO" id="GO:0051213">
    <property type="term" value="F:dioxygenase activity"/>
    <property type="evidence" value="ECO:0007669"/>
    <property type="project" value="UniProtKB-KW"/>
</dbReference>
<dbReference type="PANTHER" id="PTHR11903:SF13">
    <property type="entry name" value="LINOLEATE 10R-LIPOXYGENASE"/>
    <property type="match status" value="1"/>
</dbReference>
<dbReference type="AlphaFoldDB" id="A0AAD4CSN6"/>
<accession>A0AAD4CSN6</accession>
<dbReference type="InterPro" id="IPR010255">
    <property type="entry name" value="Haem_peroxidase_sf"/>
</dbReference>